<dbReference type="Proteomes" id="UP000319897">
    <property type="component" value="Unassembled WGS sequence"/>
</dbReference>
<dbReference type="PANTHER" id="PTHR48439:SF1">
    <property type="entry name" value="HEMIMETHYLATED DNA-BINDING DOMAIN-CONTAINING PROTEIN"/>
    <property type="match status" value="1"/>
</dbReference>
<dbReference type="OrthoDB" id="9797680at2"/>
<proteinExistence type="predicted"/>
<protein>
    <recommendedName>
        <fullName evidence="1">Heat shock protein HspQ</fullName>
    </recommendedName>
</protein>
<keyword evidence="4" id="KW-0346">Stress response</keyword>
<feature type="domain" description="Hemimethylated DNA-binding" evidence="3">
    <location>
        <begin position="35"/>
        <end position="133"/>
    </location>
</feature>
<feature type="compositionally biased region" description="Polar residues" evidence="2">
    <location>
        <begin position="1"/>
        <end position="11"/>
    </location>
</feature>
<evidence type="ECO:0000256" key="2">
    <source>
        <dbReference type="SAM" id="MobiDB-lite"/>
    </source>
</evidence>
<sequence length="138" mass="15519">MEGRNLNQDGQSPLGGGGSHIVPSSDGLRVDEVRVARFGIGDVVKHRIFPFRGVIFDVDPEFANTEEWWLAIPEEVRPAKDQPFYHLLAENEESSYVAYVSQQNLLPDDEGEVRHPAVAQIFTGFRDGRYILQPGIRN</sequence>
<dbReference type="RefSeq" id="WP_140928367.1">
    <property type="nucleotide sequence ID" value="NZ_VFSU01000026.1"/>
</dbReference>
<evidence type="ECO:0000313" key="4">
    <source>
        <dbReference type="EMBL" id="TPE60431.1"/>
    </source>
</evidence>
<organism evidence="4 5">
    <name type="scientific">Sandaracinobacter neustonicus</name>
    <dbReference type="NCBI Taxonomy" id="1715348"/>
    <lineage>
        <taxon>Bacteria</taxon>
        <taxon>Pseudomonadati</taxon>
        <taxon>Pseudomonadota</taxon>
        <taxon>Alphaproteobacteria</taxon>
        <taxon>Sphingomonadales</taxon>
        <taxon>Sphingosinicellaceae</taxon>
        <taxon>Sandaracinobacter</taxon>
    </lineage>
</organism>
<name>A0A501XIG9_9SPHN</name>
<dbReference type="NCBIfam" id="TIGR02097">
    <property type="entry name" value="yccV"/>
    <property type="match status" value="1"/>
</dbReference>
<dbReference type="GO" id="GO:0003677">
    <property type="term" value="F:DNA binding"/>
    <property type="evidence" value="ECO:0007669"/>
    <property type="project" value="UniProtKB-UniRule"/>
</dbReference>
<comment type="caution">
    <text evidence="4">The sequence shown here is derived from an EMBL/GenBank/DDBJ whole genome shotgun (WGS) entry which is preliminary data.</text>
</comment>
<evidence type="ECO:0000259" key="3">
    <source>
        <dbReference type="SMART" id="SM00992"/>
    </source>
</evidence>
<evidence type="ECO:0000256" key="1">
    <source>
        <dbReference type="NCBIfam" id="TIGR02097"/>
    </source>
</evidence>
<dbReference type="PANTHER" id="PTHR48439">
    <property type="entry name" value="HEMIMETHYLATED DNA-BINDING DOMAIN-CONTAINING PROTEIN"/>
    <property type="match status" value="1"/>
</dbReference>
<dbReference type="InterPro" id="IPR011722">
    <property type="entry name" value="Hemimethylated_DNA-bd_dom"/>
</dbReference>
<dbReference type="InterPro" id="IPR036623">
    <property type="entry name" value="Hemimethylated_DNA-bd_sf"/>
</dbReference>
<dbReference type="AlphaFoldDB" id="A0A501XIG9"/>
<dbReference type="Gene3D" id="2.30.30.390">
    <property type="entry name" value="Hemimethylated DNA-binding domain"/>
    <property type="match status" value="1"/>
</dbReference>
<dbReference type="SUPFAM" id="SSF141255">
    <property type="entry name" value="YccV-like"/>
    <property type="match status" value="1"/>
</dbReference>
<dbReference type="InterPro" id="IPR053189">
    <property type="entry name" value="Clp_protease_adapter_ClpF"/>
</dbReference>
<gene>
    <name evidence="4" type="primary">hspQ</name>
    <name evidence="4" type="ORF">FJQ54_10455</name>
</gene>
<dbReference type="SMART" id="SM00992">
    <property type="entry name" value="YccV-like"/>
    <property type="match status" value="1"/>
</dbReference>
<dbReference type="EMBL" id="VFSU01000026">
    <property type="protein sequence ID" value="TPE60431.1"/>
    <property type="molecule type" value="Genomic_DNA"/>
</dbReference>
<keyword evidence="5" id="KW-1185">Reference proteome</keyword>
<evidence type="ECO:0000313" key="5">
    <source>
        <dbReference type="Proteomes" id="UP000319897"/>
    </source>
</evidence>
<dbReference type="Pfam" id="PF08755">
    <property type="entry name" value="YccV-like"/>
    <property type="match status" value="1"/>
</dbReference>
<accession>A0A501XIG9</accession>
<feature type="region of interest" description="Disordered" evidence="2">
    <location>
        <begin position="1"/>
        <end position="25"/>
    </location>
</feature>
<reference evidence="4 5" key="1">
    <citation type="submission" date="2019-06" db="EMBL/GenBank/DDBJ databases">
        <authorList>
            <person name="Lee I."/>
            <person name="Jang G.I."/>
            <person name="Hwang C.Y."/>
        </authorList>
    </citation>
    <scope>NUCLEOTIDE SEQUENCE [LARGE SCALE GENOMIC DNA]</scope>
    <source>
        <strain evidence="4 5">PAMC 28131</strain>
    </source>
</reference>